<keyword evidence="6" id="KW-1185">Reference proteome</keyword>
<evidence type="ECO:0000256" key="3">
    <source>
        <dbReference type="RuleBase" id="RU003682"/>
    </source>
</evidence>
<keyword evidence="3 5" id="KW-0560">Oxidoreductase</keyword>
<dbReference type="PROSITE" id="PS51471">
    <property type="entry name" value="FE2OG_OXY"/>
    <property type="match status" value="1"/>
</dbReference>
<dbReference type="InterPro" id="IPR026992">
    <property type="entry name" value="DIOX_N"/>
</dbReference>
<name>A0ABD1HX31_SALDI</name>
<dbReference type="GO" id="GO:0046872">
    <property type="term" value="F:metal ion binding"/>
    <property type="evidence" value="ECO:0007669"/>
    <property type="project" value="UniProtKB-KW"/>
</dbReference>
<feature type="domain" description="Fe2OG dioxygenase" evidence="4">
    <location>
        <begin position="223"/>
        <end position="324"/>
    </location>
</feature>
<dbReference type="InterPro" id="IPR005123">
    <property type="entry name" value="Oxoglu/Fe-dep_dioxygenase_dom"/>
</dbReference>
<dbReference type="Gene3D" id="2.60.120.330">
    <property type="entry name" value="B-lactam Antibiotic, Isopenicillin N Synthase, Chain"/>
    <property type="match status" value="1"/>
</dbReference>
<protein>
    <submittedName>
        <fullName evidence="5">Gibberellin 2beta-dioxygenase</fullName>
        <ecNumber evidence="5">1.14.11.13</ecNumber>
    </submittedName>
</protein>
<sequence>MENHILLQEPQTSLLKATSSATACNSDCCPNQADVRMGESADPPFEIAYKHLLEKAADSVQNSLLVVEECELPLIDMQQLGLGEAERQECKKLIAQASQEWGFFQVINHEAPRDVLENMRSEQVKLMRKPFQEKKAYRDLNLSDGTYRWGAPLPTSLKQLSWSEAFHVRLSDILDSRHSHSTIHLRSSMEQFVFAICQVAKELAEILAEEMSRETDLFAEACLPESCYLRLNRYPPCPNYSHMMGLMPHTDTSFLTVLHQDNVGGLQLVKDGKWIAVKPNPGALIINIGDLFQAWSNNLYKSVEHRVVANPVKERFSTAYFLCPPTETVIESGGVGGAVYRTFSFGEYKKQIEVDVKNVGQKVGLPRFLLPTH</sequence>
<dbReference type="AlphaFoldDB" id="A0ABD1HX31"/>
<dbReference type="InterPro" id="IPR050231">
    <property type="entry name" value="Iron_ascorbate_oxido_reductase"/>
</dbReference>
<evidence type="ECO:0000256" key="1">
    <source>
        <dbReference type="ARBA" id="ARBA00022723"/>
    </source>
</evidence>
<accession>A0ABD1HX31</accession>
<dbReference type="SUPFAM" id="SSF51197">
    <property type="entry name" value="Clavaminate synthase-like"/>
    <property type="match status" value="1"/>
</dbReference>
<comment type="caution">
    <text evidence="5">The sequence shown here is derived from an EMBL/GenBank/DDBJ whole genome shotgun (WGS) entry which is preliminary data.</text>
</comment>
<dbReference type="GO" id="GO:0009805">
    <property type="term" value="P:coumarin biosynthetic process"/>
    <property type="evidence" value="ECO:0007669"/>
    <property type="project" value="UniProtKB-ARBA"/>
</dbReference>
<evidence type="ECO:0000313" key="6">
    <source>
        <dbReference type="Proteomes" id="UP001567538"/>
    </source>
</evidence>
<keyword evidence="1 3" id="KW-0479">Metal-binding</keyword>
<evidence type="ECO:0000259" key="4">
    <source>
        <dbReference type="PROSITE" id="PS51471"/>
    </source>
</evidence>
<evidence type="ECO:0000256" key="2">
    <source>
        <dbReference type="ARBA" id="ARBA00023004"/>
    </source>
</evidence>
<dbReference type="InterPro" id="IPR027443">
    <property type="entry name" value="IPNS-like_sf"/>
</dbReference>
<dbReference type="Pfam" id="PF03171">
    <property type="entry name" value="2OG-FeII_Oxy"/>
    <property type="match status" value="1"/>
</dbReference>
<comment type="similarity">
    <text evidence="3">Belongs to the iron/ascorbate-dependent oxidoreductase family.</text>
</comment>
<dbReference type="InterPro" id="IPR044861">
    <property type="entry name" value="IPNS-like_FE2OG_OXY"/>
</dbReference>
<dbReference type="GO" id="GO:0002238">
    <property type="term" value="P:response to molecule of fungal origin"/>
    <property type="evidence" value="ECO:0007669"/>
    <property type="project" value="UniProtKB-ARBA"/>
</dbReference>
<evidence type="ECO:0000313" key="5">
    <source>
        <dbReference type="EMBL" id="KAL1560133.1"/>
    </source>
</evidence>
<dbReference type="Proteomes" id="UP001567538">
    <property type="component" value="Unassembled WGS sequence"/>
</dbReference>
<reference evidence="5 6" key="1">
    <citation type="submission" date="2024-06" db="EMBL/GenBank/DDBJ databases">
        <title>A chromosome level genome sequence of Diviner's sage (Salvia divinorum).</title>
        <authorList>
            <person name="Ford S.A."/>
            <person name="Ro D.-K."/>
            <person name="Ness R.W."/>
            <person name="Phillips M.A."/>
        </authorList>
    </citation>
    <scope>NUCLEOTIDE SEQUENCE [LARGE SCALE GENOMIC DNA]</scope>
    <source>
        <strain evidence="5">SAF-2024a</strain>
        <tissue evidence="5">Leaf</tissue>
    </source>
</reference>
<dbReference type="GO" id="GO:0045543">
    <property type="term" value="F:gibberellin 2-beta-dioxygenase activity"/>
    <property type="evidence" value="ECO:0007669"/>
    <property type="project" value="UniProtKB-EC"/>
</dbReference>
<dbReference type="EC" id="1.14.11.13" evidence="5"/>
<dbReference type="PANTHER" id="PTHR47990">
    <property type="entry name" value="2-OXOGLUTARATE (2OG) AND FE(II)-DEPENDENT OXYGENASE SUPERFAMILY PROTEIN-RELATED"/>
    <property type="match status" value="1"/>
</dbReference>
<dbReference type="Pfam" id="PF14226">
    <property type="entry name" value="DIOX_N"/>
    <property type="match status" value="1"/>
</dbReference>
<keyword evidence="2 3" id="KW-0408">Iron</keyword>
<dbReference type="EMBL" id="JBEAFC010000004">
    <property type="protein sequence ID" value="KAL1560133.1"/>
    <property type="molecule type" value="Genomic_DNA"/>
</dbReference>
<organism evidence="5 6">
    <name type="scientific">Salvia divinorum</name>
    <name type="common">Maria pastora</name>
    <name type="synonym">Diviner's sage</name>
    <dbReference type="NCBI Taxonomy" id="28513"/>
    <lineage>
        <taxon>Eukaryota</taxon>
        <taxon>Viridiplantae</taxon>
        <taxon>Streptophyta</taxon>
        <taxon>Embryophyta</taxon>
        <taxon>Tracheophyta</taxon>
        <taxon>Spermatophyta</taxon>
        <taxon>Magnoliopsida</taxon>
        <taxon>eudicotyledons</taxon>
        <taxon>Gunneridae</taxon>
        <taxon>Pentapetalae</taxon>
        <taxon>asterids</taxon>
        <taxon>lamiids</taxon>
        <taxon>Lamiales</taxon>
        <taxon>Lamiaceae</taxon>
        <taxon>Nepetoideae</taxon>
        <taxon>Mentheae</taxon>
        <taxon>Salviinae</taxon>
        <taxon>Salvia</taxon>
        <taxon>Salvia subgen. Calosphace</taxon>
    </lineage>
</organism>
<gene>
    <name evidence="5" type="ORF">AAHA92_10390</name>
</gene>
<proteinExistence type="inferred from homology"/>